<organism evidence="1">
    <name type="scientific">Photinus pyralis</name>
    <name type="common">Common eastern firefly</name>
    <name type="synonym">Lampyris pyralis</name>
    <dbReference type="NCBI Taxonomy" id="7054"/>
    <lineage>
        <taxon>Eukaryota</taxon>
        <taxon>Metazoa</taxon>
        <taxon>Ecdysozoa</taxon>
        <taxon>Arthropoda</taxon>
        <taxon>Hexapoda</taxon>
        <taxon>Insecta</taxon>
        <taxon>Pterygota</taxon>
        <taxon>Neoptera</taxon>
        <taxon>Endopterygota</taxon>
        <taxon>Coleoptera</taxon>
        <taxon>Polyphaga</taxon>
        <taxon>Elateriformia</taxon>
        <taxon>Elateroidea</taxon>
        <taxon>Lampyridae</taxon>
        <taxon>Lampyrinae</taxon>
        <taxon>Photinus</taxon>
    </lineage>
</organism>
<dbReference type="AlphaFoldDB" id="A0A1Y1LJ88"/>
<proteinExistence type="predicted"/>
<dbReference type="EMBL" id="GEZM01054363">
    <property type="protein sequence ID" value="JAV73721.1"/>
    <property type="molecule type" value="Transcribed_RNA"/>
</dbReference>
<name>A0A1Y1LJ88_PHOPY</name>
<evidence type="ECO:0000313" key="1">
    <source>
        <dbReference type="EMBL" id="JAV73719.1"/>
    </source>
</evidence>
<protein>
    <submittedName>
        <fullName evidence="1">Uncharacterized protein</fullName>
    </submittedName>
</protein>
<sequence length="104" mass="12110">MDNISLIIKKLEDLDSKNEEFQRKVMRNQYALQHKLNDLERVISESANIRKSNINQVTDEESEQVLSIWKLFPLDSVQALEDVENSLADQQLQQHLVGRCTIQT</sequence>
<dbReference type="EMBL" id="GEZM01054364">
    <property type="protein sequence ID" value="JAV73719.1"/>
    <property type="molecule type" value="Transcribed_RNA"/>
</dbReference>
<accession>A0A1Y1LJ88</accession>
<reference evidence="1" key="1">
    <citation type="journal article" date="2016" name="Sci. Rep.">
        <title>Molecular characterization of firefly nuptial gifts: a multi-omics approach sheds light on postcopulatory sexual selection.</title>
        <authorList>
            <person name="Al-Wathiqui N."/>
            <person name="Fallon T.R."/>
            <person name="South A."/>
            <person name="Weng J.K."/>
            <person name="Lewis S.M."/>
        </authorList>
    </citation>
    <scope>NUCLEOTIDE SEQUENCE</scope>
</reference>